<evidence type="ECO:0000256" key="6">
    <source>
        <dbReference type="ARBA" id="ARBA00022989"/>
    </source>
</evidence>
<proteinExistence type="inferred from homology"/>
<accession>A0A1I4K6P0</accession>
<keyword evidence="3" id="KW-0813">Transport</keyword>
<keyword evidence="10" id="KW-1185">Reference proteome</keyword>
<evidence type="ECO:0000313" key="9">
    <source>
        <dbReference type="EMBL" id="SFL74435.1"/>
    </source>
</evidence>
<dbReference type="STRING" id="1123291.SAMN04490355_10164"/>
<dbReference type="PANTHER" id="PTHR34979">
    <property type="entry name" value="INNER MEMBRANE PROTEIN YGAZ"/>
    <property type="match status" value="1"/>
</dbReference>
<keyword evidence="7 8" id="KW-0472">Membrane</keyword>
<dbReference type="PANTHER" id="PTHR34979:SF1">
    <property type="entry name" value="INNER MEMBRANE PROTEIN YGAZ"/>
    <property type="match status" value="1"/>
</dbReference>
<feature type="transmembrane region" description="Helical" evidence="8">
    <location>
        <begin position="129"/>
        <end position="153"/>
    </location>
</feature>
<evidence type="ECO:0000256" key="7">
    <source>
        <dbReference type="ARBA" id="ARBA00023136"/>
    </source>
</evidence>
<evidence type="ECO:0000256" key="2">
    <source>
        <dbReference type="ARBA" id="ARBA00010735"/>
    </source>
</evidence>
<evidence type="ECO:0000256" key="4">
    <source>
        <dbReference type="ARBA" id="ARBA00022475"/>
    </source>
</evidence>
<keyword evidence="4" id="KW-1003">Cell membrane</keyword>
<comment type="subcellular location">
    <subcellularLocation>
        <location evidence="1">Cell membrane</location>
        <topology evidence="1">Multi-pass membrane protein</topology>
    </subcellularLocation>
</comment>
<feature type="transmembrane region" description="Helical" evidence="8">
    <location>
        <begin position="159"/>
        <end position="177"/>
    </location>
</feature>
<evidence type="ECO:0000256" key="5">
    <source>
        <dbReference type="ARBA" id="ARBA00022692"/>
    </source>
</evidence>
<gene>
    <name evidence="9" type="ORF">SAMN04490355_10164</name>
</gene>
<dbReference type="GO" id="GO:1903785">
    <property type="term" value="P:L-valine transmembrane transport"/>
    <property type="evidence" value="ECO:0007669"/>
    <property type="project" value="TreeGrafter"/>
</dbReference>
<organism evidence="9 10">
    <name type="scientific">Pelosinus propionicus DSM 13327</name>
    <dbReference type="NCBI Taxonomy" id="1123291"/>
    <lineage>
        <taxon>Bacteria</taxon>
        <taxon>Bacillati</taxon>
        <taxon>Bacillota</taxon>
        <taxon>Negativicutes</taxon>
        <taxon>Selenomonadales</taxon>
        <taxon>Sporomusaceae</taxon>
        <taxon>Pelosinus</taxon>
    </lineage>
</organism>
<evidence type="ECO:0000313" key="10">
    <source>
        <dbReference type="Proteomes" id="UP000199520"/>
    </source>
</evidence>
<dbReference type="InterPro" id="IPR011606">
    <property type="entry name" value="Brnchd-chn_aa_trnsp_permease"/>
</dbReference>
<feature type="transmembrane region" description="Helical" evidence="8">
    <location>
        <begin position="12"/>
        <end position="32"/>
    </location>
</feature>
<sequence length="237" mass="25847">MFKNRLKFFQGVKAGLPVALGYIPIAVAFGLLSKSLDIPVYISVLMSLLIYAGASQFIGVNLLVLGASFGEIVITTFLLNLRHFLMTATLSQRLDGEVSKKWRSLLSFGVTDETFAVSVLQKEEELSKYFILGINTVAFVSWNVGTWLGLFFAASLPEVIKVSMGIALYAMFIGLLIPHIKKSKPVVVVSLLAMVINSLMYWASMLWGFSNGWGIIIATIASAAVGASFYSEGKEQV</sequence>
<comment type="similarity">
    <text evidence="2">Belongs to the AzlC family.</text>
</comment>
<evidence type="ECO:0000256" key="3">
    <source>
        <dbReference type="ARBA" id="ARBA00022448"/>
    </source>
</evidence>
<feature type="transmembrane region" description="Helical" evidence="8">
    <location>
        <begin position="186"/>
        <end position="207"/>
    </location>
</feature>
<dbReference type="AlphaFoldDB" id="A0A1I4K6P0"/>
<dbReference type="Proteomes" id="UP000199520">
    <property type="component" value="Unassembled WGS sequence"/>
</dbReference>
<evidence type="ECO:0000256" key="1">
    <source>
        <dbReference type="ARBA" id="ARBA00004651"/>
    </source>
</evidence>
<reference evidence="10" key="1">
    <citation type="submission" date="2016-10" db="EMBL/GenBank/DDBJ databases">
        <authorList>
            <person name="Varghese N."/>
            <person name="Submissions S."/>
        </authorList>
    </citation>
    <scope>NUCLEOTIDE SEQUENCE [LARGE SCALE GENOMIC DNA]</scope>
    <source>
        <strain evidence="10">DSM 13327</strain>
    </source>
</reference>
<evidence type="ECO:0000256" key="8">
    <source>
        <dbReference type="SAM" id="Phobius"/>
    </source>
</evidence>
<dbReference type="GO" id="GO:0005886">
    <property type="term" value="C:plasma membrane"/>
    <property type="evidence" value="ECO:0007669"/>
    <property type="project" value="UniProtKB-SubCell"/>
</dbReference>
<keyword evidence="5 8" id="KW-0812">Transmembrane</keyword>
<name>A0A1I4K6P0_9FIRM</name>
<keyword evidence="6 8" id="KW-1133">Transmembrane helix</keyword>
<feature type="transmembrane region" description="Helical" evidence="8">
    <location>
        <begin position="213"/>
        <end position="231"/>
    </location>
</feature>
<dbReference type="Pfam" id="PF03591">
    <property type="entry name" value="AzlC"/>
    <property type="match status" value="1"/>
</dbReference>
<protein>
    <submittedName>
        <fullName evidence="9">4-azaleucine resistance probable transporter AzlC</fullName>
    </submittedName>
</protein>
<feature type="transmembrane region" description="Helical" evidence="8">
    <location>
        <begin position="62"/>
        <end position="82"/>
    </location>
</feature>
<dbReference type="RefSeq" id="WP_217645073.1">
    <property type="nucleotide sequence ID" value="NZ_FOTS01000016.1"/>
</dbReference>
<dbReference type="EMBL" id="FOTS01000016">
    <property type="protein sequence ID" value="SFL74435.1"/>
    <property type="molecule type" value="Genomic_DNA"/>
</dbReference>